<dbReference type="Proteomes" id="UP000288028">
    <property type="component" value="Unassembled WGS sequence"/>
</dbReference>
<comment type="caution">
    <text evidence="1">The sequence shown here is derived from an EMBL/GenBank/DDBJ whole genome shotgun (WGS) entry which is preliminary data.</text>
</comment>
<dbReference type="OrthoDB" id="417763at2"/>
<dbReference type="AlphaFoldDB" id="A0A430ATF8"/>
<sequence length="92" mass="10954">MIHREINYYDSFSSIAEELLKLNADINFSKETTAKILERSREDHLKLLEYSIKRNILSKYNNSFKNDFKRVLKLLSDSCIDFDYIDIILDTI</sequence>
<evidence type="ECO:0000313" key="1">
    <source>
        <dbReference type="EMBL" id="RSU11338.1"/>
    </source>
</evidence>
<gene>
    <name evidence="1" type="ORF">CBF28_12205</name>
</gene>
<accession>A0A430ATF8</accession>
<dbReference type="EMBL" id="NGKB01000014">
    <property type="protein sequence ID" value="RSU11338.1"/>
    <property type="molecule type" value="Genomic_DNA"/>
</dbReference>
<keyword evidence="2" id="KW-1185">Reference proteome</keyword>
<dbReference type="RefSeq" id="WP_126795672.1">
    <property type="nucleotide sequence ID" value="NZ_CP060720.1"/>
</dbReference>
<protein>
    <submittedName>
        <fullName evidence="1">Uncharacterized protein</fullName>
    </submittedName>
</protein>
<evidence type="ECO:0000313" key="2">
    <source>
        <dbReference type="Proteomes" id="UP000288028"/>
    </source>
</evidence>
<dbReference type="GeneID" id="95579435"/>
<organism evidence="1 2">
    <name type="scientific">Vagococcus carniphilus</name>
    <dbReference type="NCBI Taxonomy" id="218144"/>
    <lineage>
        <taxon>Bacteria</taxon>
        <taxon>Bacillati</taxon>
        <taxon>Bacillota</taxon>
        <taxon>Bacilli</taxon>
        <taxon>Lactobacillales</taxon>
        <taxon>Enterococcaceae</taxon>
        <taxon>Vagococcus</taxon>
    </lineage>
</organism>
<name>A0A430ATF8_9ENTE</name>
<reference evidence="1 2" key="1">
    <citation type="submission" date="2017-05" db="EMBL/GenBank/DDBJ databases">
        <title>Vagococcus spp. assemblies.</title>
        <authorList>
            <person name="Gulvik C.A."/>
        </authorList>
    </citation>
    <scope>NUCLEOTIDE SEQUENCE [LARGE SCALE GENOMIC DNA]</scope>
    <source>
        <strain evidence="1 2">SS1714</strain>
    </source>
</reference>
<proteinExistence type="predicted"/>